<dbReference type="CDD" id="cd12148">
    <property type="entry name" value="fungal_TF_MHR"/>
    <property type="match status" value="1"/>
</dbReference>
<dbReference type="InterPro" id="IPR050310">
    <property type="entry name" value="VPS10-sortilin"/>
</dbReference>
<dbReference type="SMART" id="SM00602">
    <property type="entry name" value="VPS10"/>
    <property type="match status" value="2"/>
</dbReference>
<dbReference type="SUPFAM" id="SSF110296">
    <property type="entry name" value="Oligoxyloglucan reducing end-specific cellobiohydrolase"/>
    <property type="match status" value="2"/>
</dbReference>
<dbReference type="InterPro" id="IPR001138">
    <property type="entry name" value="Zn2Cys6_DnaBD"/>
</dbReference>
<dbReference type="InterPro" id="IPR031777">
    <property type="entry name" value="Sortilin_C"/>
</dbReference>
<evidence type="ECO:0000256" key="7">
    <source>
        <dbReference type="ARBA" id="ARBA00022989"/>
    </source>
</evidence>
<organism evidence="22 23">
    <name type="scientific">Agrocybe pediades</name>
    <dbReference type="NCBI Taxonomy" id="84607"/>
    <lineage>
        <taxon>Eukaryota</taxon>
        <taxon>Fungi</taxon>
        <taxon>Dikarya</taxon>
        <taxon>Basidiomycota</taxon>
        <taxon>Agaricomycotina</taxon>
        <taxon>Agaricomycetes</taxon>
        <taxon>Agaricomycetidae</taxon>
        <taxon>Agaricales</taxon>
        <taxon>Agaricineae</taxon>
        <taxon>Strophariaceae</taxon>
        <taxon>Agrocybe</taxon>
    </lineage>
</organism>
<dbReference type="PANTHER" id="PTHR12106">
    <property type="entry name" value="SORTILIN RELATED"/>
    <property type="match status" value="1"/>
</dbReference>
<dbReference type="GO" id="GO:0005829">
    <property type="term" value="C:cytosol"/>
    <property type="evidence" value="ECO:0007669"/>
    <property type="project" value="GOC"/>
</dbReference>
<evidence type="ECO:0000256" key="12">
    <source>
        <dbReference type="ARBA" id="ARBA00023242"/>
    </source>
</evidence>
<keyword evidence="4" id="KW-0479">Metal-binding</keyword>
<feature type="compositionally biased region" description="Polar residues" evidence="19">
    <location>
        <begin position="2061"/>
        <end position="2073"/>
    </location>
</feature>
<accession>A0A8H4QH43</accession>
<dbReference type="Pfam" id="PF04082">
    <property type="entry name" value="Fungal_trans"/>
    <property type="match status" value="1"/>
</dbReference>
<dbReference type="GO" id="GO:0000981">
    <property type="term" value="F:DNA-binding transcription factor activity, RNA polymerase II-specific"/>
    <property type="evidence" value="ECO:0007669"/>
    <property type="project" value="InterPro"/>
</dbReference>
<dbReference type="GO" id="GO:0008270">
    <property type="term" value="F:zinc ion binding"/>
    <property type="evidence" value="ECO:0007669"/>
    <property type="project" value="InterPro"/>
</dbReference>
<evidence type="ECO:0000256" key="9">
    <source>
        <dbReference type="ARBA" id="ARBA00023136"/>
    </source>
</evidence>
<feature type="region of interest" description="Disordered" evidence="19">
    <location>
        <begin position="825"/>
        <end position="885"/>
    </location>
</feature>
<evidence type="ECO:0000256" key="16">
    <source>
        <dbReference type="ARBA" id="ARBA00031902"/>
    </source>
</evidence>
<keyword evidence="5" id="KW-0732">Signal</keyword>
<evidence type="ECO:0000256" key="1">
    <source>
        <dbReference type="ARBA" id="ARBA00004198"/>
    </source>
</evidence>
<evidence type="ECO:0000256" key="15">
    <source>
        <dbReference type="ARBA" id="ARBA00031354"/>
    </source>
</evidence>
<dbReference type="GO" id="GO:0016020">
    <property type="term" value="C:membrane"/>
    <property type="evidence" value="ECO:0007669"/>
    <property type="project" value="InterPro"/>
</dbReference>
<dbReference type="GO" id="GO:0006351">
    <property type="term" value="P:DNA-templated transcription"/>
    <property type="evidence" value="ECO:0007669"/>
    <property type="project" value="InterPro"/>
</dbReference>
<dbReference type="CDD" id="cd00067">
    <property type="entry name" value="GAL4"/>
    <property type="match status" value="1"/>
</dbReference>
<dbReference type="Gene3D" id="2.130.10.10">
    <property type="entry name" value="YVTN repeat-like/Quinoprotein amine dehydrogenase"/>
    <property type="match status" value="2"/>
</dbReference>
<reference evidence="22 23" key="1">
    <citation type="submission" date="2019-12" db="EMBL/GenBank/DDBJ databases">
        <authorList>
            <person name="Floudas D."/>
            <person name="Bentzer J."/>
            <person name="Ahren D."/>
            <person name="Johansson T."/>
            <person name="Persson P."/>
            <person name="Tunlid A."/>
        </authorList>
    </citation>
    <scope>NUCLEOTIDE SEQUENCE [LARGE SCALE GENOMIC DNA]</scope>
    <source>
        <strain evidence="22 23">CBS 102.39</strain>
    </source>
</reference>
<evidence type="ECO:0000256" key="17">
    <source>
        <dbReference type="ARBA" id="ARBA00046293"/>
    </source>
</evidence>
<dbReference type="InterPro" id="IPR036864">
    <property type="entry name" value="Zn2-C6_fun-type_DNA-bd_sf"/>
</dbReference>
<feature type="domain" description="Zn(2)-C6 fungal-type" evidence="21">
    <location>
        <begin position="36"/>
        <end position="67"/>
    </location>
</feature>
<evidence type="ECO:0000256" key="2">
    <source>
        <dbReference type="ARBA" id="ARBA00015369"/>
    </source>
</evidence>
<dbReference type="GO" id="GO:0003677">
    <property type="term" value="F:DNA binding"/>
    <property type="evidence" value="ECO:0007669"/>
    <property type="project" value="InterPro"/>
</dbReference>
<keyword evidence="9 20" id="KW-0472">Membrane</keyword>
<dbReference type="Pfam" id="PF15901">
    <property type="entry name" value="Sortilin_C"/>
    <property type="match status" value="2"/>
</dbReference>
<keyword evidence="10" id="KW-0675">Receptor</keyword>
<comment type="function">
    <text evidence="13">Functions as a sorting receptor in the Golgi compartment required for the intracellular sorting and delivery of soluble vacuolar proteins, like carboxypeptidase Y (CPY) and proteinase A. Executes multiple rounds of sorting by cycling between the late Golgi and a prevacuolar endosome-like compartment.</text>
</comment>
<keyword evidence="11" id="KW-0325">Glycoprotein</keyword>
<dbReference type="PROSITE" id="PS00463">
    <property type="entry name" value="ZN2_CY6_FUNGAL_1"/>
    <property type="match status" value="1"/>
</dbReference>
<dbReference type="InterPro" id="IPR007219">
    <property type="entry name" value="XnlR_reg_dom"/>
</dbReference>
<name>A0A8H4QH43_9AGAR</name>
<evidence type="ECO:0000259" key="21">
    <source>
        <dbReference type="PROSITE" id="PS50048"/>
    </source>
</evidence>
<keyword evidence="8" id="KW-0333">Golgi apparatus</keyword>
<evidence type="ECO:0000256" key="11">
    <source>
        <dbReference type="ARBA" id="ARBA00023180"/>
    </source>
</evidence>
<feature type="transmembrane region" description="Helical" evidence="20">
    <location>
        <begin position="2379"/>
        <end position="2400"/>
    </location>
</feature>
<comment type="caution">
    <text evidence="22">The sequence shown here is derived from an EMBL/GenBank/DDBJ whole genome shotgun (WGS) entry which is preliminary data.</text>
</comment>
<dbReference type="Gene3D" id="2.10.70.80">
    <property type="match status" value="2"/>
</dbReference>
<sequence length="2484" mass="275697">MPVDNTRVISPRRTQKKLTEEELKDIDRKRLLGELSCAECRRLKLRCDKKLPCGSCYRRGCESICPLGILAAGQGTRFILADTEQLHEKIYEMSNRIRQLEDALAILQSTVSDQRHPLLTDELLKIKFGSEAINARELPTEDKDNTMNKSIDALGTLTLGSSGEMQYFGRSAGSETLMMRAGEEADGSSDEGQEGENTPHDHFLEIEKLANLFPFSTRTRPNLPGQQLIQTFLPPYDRAYSLCLSYIDHGSYFFRPIKRDELLGGLLASIYNNTRDQANAGSHASEDFVHEGYTPHALATLFFVFALGCLLDLSQPPYNSEAELYYDLGRASLSLRPIYDSPNMDCVQAMGLMATYHSLAGKKYSRDSAWCAMSFAAKLAQSIGLHRDSARWNMDQTTVEKRRNLFWEVFSADVSHSLALGRPPAIHLSYVDCEFPSDDDHSLGSDSVNRIGFWRMKHMFARNIYNSVADATLIAKSPSYNTILDLDRKVREISFPASFNPYLTREEGLEKFHSSSISLRDFYASQHRTVTMIYLHRSFFAQAMLDHPNNPLLSPFAPSFLTAYRSASVIIKASAHLFERCAEMAMRLWFLMYHTFSAAVIVGTVVTRSPNSSIASIAMRDFNVALALFEKTALQSQRAKIALGVLLKLQEKAKRAYEQYNATGVEVTATYSSTMDELEDDLAIFGGQMRVLDRKGKQSHQKSSSMSGSASASSGSGAGSSNTNNTSNAGTAASSAGSASQSPASTPSSSVSPVMPHGTPANIGLGLGLNSMGLDMPDVHPSLITYLNQDAVRRAVQAGQGASTPMQQQQQQASPVQAFAVPTQFMPQQQQQQLEPSTGQERDQAGGNNLQNTSSGFLFPPPPSMPLSRVASSQATGGGVGSHTEWSPFNTFGEFNSRSSASGQGSRSVFGNLPVYRGVDEAGAVANSAGPSQNNVGTATTTTTTSGGGPGGSITQGFGTMPSMYSGPNNPLSHHQAQSQQQQHQYAMNRPMGDFNAYMYAVATAPSSDPYVGGNSSSNNAGLVSPGWIEGSGTPMDTAGAVDIGLSGESRMEAGDLPARLFFFDDTDTVIYHDSLAGDVHISPDEGKSWKLADGIPRGEIKMVVEHPTENHWAFALTDGTTHYRTEDKGRSWRPFQVPLRPARVARPLSFHSEPKKFGSILYQGESCEMRGWNEICYDETFYTTQGFSDETKSLLKDVSRCQFAHSSKDFKHDAHEDLIYCVAYESSSSSGSHSLSSSRLYSSTDFFENKKVEDLGIGKQAKGVVAFAIVSKYAVVALKDLSPSSNGEMLLYVTVDTKTWAKAHFPHASSAKLRENAYTMLESTTHSMAVDVLLHDTSSIGTLFVSNSNGTFFVESLKDTNRNRAGYVDYERIYGVEGIGLANIVANAQDVEGRGAKKKVKTRITFDDGSTWSPVIPPKEDVDNKKFSCDTEDEERCSLHLHSVTSPHNFGRIFSSPAPGFVMGVGNVGESLLPYGECDTFLSTDAGLSWKMVRKGAHKYEFGDLGSILVVIDDEQPTNEIHYSLDLGKSWQTYDMGVRMRVEGLITLPDSTSQKFLVLGLVARRDQEQAKVGRVVVAMIDFSDTRGEKCREDDYEKWYARPRNSECMMGHKQWYKRRKPDANCYVGEKFKDPVTHEDGCECTDADYECDYNYVKSEGKCQPVGPEPVPPGSCEGDDPSKDKYLGSSGYRKIPGNTCKGGVQKDERVEKSCESAQVPEGNIQHTKFQFHSQIVQHAYFRNSDTILVRLNDHSVWQSSSQGYQWSQIQPDKKFVRFYHHKYSDDRAYLITETNEFFYTTDTGKKWWPATAPLPPSPFAGDIISFHPNSDWIIWMGVKDCDSGAKGSCHSEAFYSTDNGRNWSPIETYVRNCAFAKEKRLNADPKEIVCESYTRKEGHQRMLAGSPLELVVGSNFYDRSQRQRMFEWVVGFAKFDEFFVVAEMMPDKRSLELQVSLDGKHFSTGKFPPSMHPDTHAYTVLESSTSSLFLHMTMTEANEPPYGAILKSNSNGTYFGISLENVNRDMSGYVDFEKMQGLDGIALVNVVANPDEARMSGRKKIQSRVTHNDGGTWTPLNPPKVDSQGTPYECQEAKCQLHIHGYTERIDPRASYSTPAVPGMLMAVGNVGEYLAPYKDSDTFLSRDGGYTWQEVHKDAHLWEFGDSGSIIILANDEEPTDFVLFSTDEGLSWREYKFAEEKMRVRSIVTVPEDTSRKFILMGDVQRTAGSVVVQIDFSSLTHKQCAINIEDPGHDDFELWSPSEERPEQCLFGRQTLYHRRARQANCVVGKLPKAAEKIVNNCECRKADFECEFNYVKDSNDNCVLVPGTTPLADDDSCSDGGDFWYERTPYRKIPYSSCEGGERLDRGPQHVCPGFKSKSGWFWFWMLLLPFGFTALVAYYYYRRSGLAKGTIRLPGDAARGPAYGGDSGVLATLASVPWFIIGIGGIAYEWVASRADTYLFRSRRGYRHVPIDEDAQILRFEDEER</sequence>
<evidence type="ECO:0000313" key="22">
    <source>
        <dbReference type="EMBL" id="KAF4610675.1"/>
    </source>
</evidence>
<keyword evidence="3 20" id="KW-0812">Transmembrane</keyword>
<feature type="region of interest" description="Disordered" evidence="19">
    <location>
        <begin position="1661"/>
        <end position="1680"/>
    </location>
</feature>
<proteinExistence type="predicted"/>
<evidence type="ECO:0000256" key="14">
    <source>
        <dbReference type="ARBA" id="ARBA00031250"/>
    </source>
</evidence>
<dbReference type="Gene3D" id="3.30.60.270">
    <property type="match status" value="2"/>
</dbReference>
<dbReference type="Proteomes" id="UP000521872">
    <property type="component" value="Unassembled WGS sequence"/>
</dbReference>
<feature type="region of interest" description="Disordered" evidence="19">
    <location>
        <begin position="693"/>
        <end position="757"/>
    </location>
</feature>
<evidence type="ECO:0000256" key="13">
    <source>
        <dbReference type="ARBA" id="ARBA00025569"/>
    </source>
</evidence>
<dbReference type="FunFam" id="3.30.60.270:FF:000005">
    <property type="entry name" value="Sortilin"/>
    <property type="match status" value="1"/>
</dbReference>
<feature type="region of interest" description="Disordered" evidence="19">
    <location>
        <begin position="927"/>
        <end position="951"/>
    </location>
</feature>
<keyword evidence="6" id="KW-0677">Repeat</keyword>
<dbReference type="InterPro" id="IPR031778">
    <property type="entry name" value="Sortilin_N"/>
</dbReference>
<keyword evidence="18" id="KW-0175">Coiled coil</keyword>
<gene>
    <name evidence="22" type="ORF">D9613_007310</name>
</gene>
<evidence type="ECO:0000256" key="10">
    <source>
        <dbReference type="ARBA" id="ARBA00023170"/>
    </source>
</evidence>
<dbReference type="PANTHER" id="PTHR12106:SF27">
    <property type="entry name" value="SORTILIN-RELATED RECEPTOR"/>
    <property type="match status" value="1"/>
</dbReference>
<protein>
    <recommendedName>
        <fullName evidence="2">Vacuolar protein sorting/targeting protein 10</fullName>
    </recommendedName>
    <alternativeName>
        <fullName evidence="15">Carboxypeptidase Y receptor</fullName>
    </alternativeName>
    <alternativeName>
        <fullName evidence="14 16">Sortilin VPS10</fullName>
    </alternativeName>
</protein>
<keyword evidence="12" id="KW-0539">Nucleus</keyword>
<dbReference type="Gene3D" id="4.10.240.10">
    <property type="entry name" value="Zn(2)-C6 fungal-type DNA-binding domain"/>
    <property type="match status" value="1"/>
</dbReference>
<feature type="coiled-coil region" evidence="18">
    <location>
        <begin position="83"/>
        <end position="110"/>
    </location>
</feature>
<dbReference type="InterPro" id="IPR006581">
    <property type="entry name" value="VPS10"/>
</dbReference>
<evidence type="ECO:0000256" key="3">
    <source>
        <dbReference type="ARBA" id="ARBA00022692"/>
    </source>
</evidence>
<dbReference type="EMBL" id="JAACJL010000058">
    <property type="protein sequence ID" value="KAF4610675.1"/>
    <property type="molecule type" value="Genomic_DNA"/>
</dbReference>
<dbReference type="GO" id="GO:0006895">
    <property type="term" value="P:Golgi to endosome transport"/>
    <property type="evidence" value="ECO:0007669"/>
    <property type="project" value="TreeGrafter"/>
</dbReference>
<dbReference type="GO" id="GO:0005794">
    <property type="term" value="C:Golgi apparatus"/>
    <property type="evidence" value="ECO:0007669"/>
    <property type="project" value="UniProtKB-SubCell"/>
</dbReference>
<dbReference type="GO" id="GO:0006623">
    <property type="term" value="P:protein targeting to vacuole"/>
    <property type="evidence" value="ECO:0007669"/>
    <property type="project" value="TreeGrafter"/>
</dbReference>
<dbReference type="Pfam" id="PF15902">
    <property type="entry name" value="Sortilin-Vps10"/>
    <property type="match status" value="2"/>
</dbReference>
<feature type="region of interest" description="Disordered" evidence="19">
    <location>
        <begin position="2060"/>
        <end position="2083"/>
    </location>
</feature>
<evidence type="ECO:0000256" key="6">
    <source>
        <dbReference type="ARBA" id="ARBA00022737"/>
    </source>
</evidence>
<keyword evidence="7 20" id="KW-1133">Transmembrane helix</keyword>
<evidence type="ECO:0000256" key="19">
    <source>
        <dbReference type="SAM" id="MobiDB-lite"/>
    </source>
</evidence>
<dbReference type="SUPFAM" id="SSF57701">
    <property type="entry name" value="Zn2/Cys6 DNA-binding domain"/>
    <property type="match status" value="1"/>
</dbReference>
<evidence type="ECO:0000256" key="5">
    <source>
        <dbReference type="ARBA" id="ARBA00022729"/>
    </source>
</evidence>
<evidence type="ECO:0000313" key="23">
    <source>
        <dbReference type="Proteomes" id="UP000521872"/>
    </source>
</evidence>
<dbReference type="InterPro" id="IPR015943">
    <property type="entry name" value="WD40/YVTN_repeat-like_dom_sf"/>
</dbReference>
<dbReference type="PROSITE" id="PS50048">
    <property type="entry name" value="ZN2_CY6_FUNGAL_2"/>
    <property type="match status" value="1"/>
</dbReference>
<dbReference type="GO" id="GO:0006896">
    <property type="term" value="P:Golgi to vacuole transport"/>
    <property type="evidence" value="ECO:0007669"/>
    <property type="project" value="TreeGrafter"/>
</dbReference>
<comment type="subcellular location">
    <subcellularLocation>
        <location evidence="1">Golgi apparatus</location>
        <location evidence="1">trans-Golgi network membrane</location>
    </subcellularLocation>
    <subcellularLocation>
        <location evidence="17">Prevacuolar compartment membrane</location>
    </subcellularLocation>
</comment>
<evidence type="ECO:0000256" key="18">
    <source>
        <dbReference type="SAM" id="Coils"/>
    </source>
</evidence>
<dbReference type="FunFam" id="2.10.70.80:FF:000001">
    <property type="entry name" value="Sortilin-related VPS10 domain-containing receptor 1"/>
    <property type="match status" value="1"/>
</dbReference>
<keyword evidence="23" id="KW-1185">Reference proteome</keyword>
<evidence type="ECO:0000256" key="4">
    <source>
        <dbReference type="ARBA" id="ARBA00022723"/>
    </source>
</evidence>
<dbReference type="SMART" id="SM00906">
    <property type="entry name" value="Fungal_trans"/>
    <property type="match status" value="1"/>
</dbReference>
<evidence type="ECO:0000256" key="20">
    <source>
        <dbReference type="SAM" id="Phobius"/>
    </source>
</evidence>
<feature type="compositionally biased region" description="Low complexity" evidence="19">
    <location>
        <begin position="703"/>
        <end position="753"/>
    </location>
</feature>
<evidence type="ECO:0000256" key="8">
    <source>
        <dbReference type="ARBA" id="ARBA00023034"/>
    </source>
</evidence>